<keyword evidence="3" id="KW-1185">Reference proteome</keyword>
<evidence type="ECO:0000256" key="1">
    <source>
        <dbReference type="SAM" id="Coils"/>
    </source>
</evidence>
<dbReference type="Proteomes" id="UP001164653">
    <property type="component" value="Chromosome"/>
</dbReference>
<feature type="coiled-coil region" evidence="1">
    <location>
        <begin position="2"/>
        <end position="29"/>
    </location>
</feature>
<organism evidence="2 3">
    <name type="scientific">Dyadobacter pollutisoli</name>
    <dbReference type="NCBI Taxonomy" id="2910158"/>
    <lineage>
        <taxon>Bacteria</taxon>
        <taxon>Pseudomonadati</taxon>
        <taxon>Bacteroidota</taxon>
        <taxon>Cytophagia</taxon>
        <taxon>Cytophagales</taxon>
        <taxon>Spirosomataceae</taxon>
        <taxon>Dyadobacter</taxon>
    </lineage>
</organism>
<proteinExistence type="predicted"/>
<accession>A0A9E8NBW5</accession>
<sequence>MLTEFELLIRELESEKLRLDEELQECLQVQDYKYAHFFQKGIWRIERRIKQLQQLYHNPTALDTQHLVDAIVELDKGKIKGFSVFFLSKSDFYLHFYKLPGRGLYCQIPTEDEMLKAHYYAYMSGFKKNILALGFNLEAEKPGIEFRLEANHSCNEILGKLALLMFDILHVSPQASGYITRQFH</sequence>
<keyword evidence="1" id="KW-0175">Coiled coil</keyword>
<gene>
    <name evidence="2" type="ORF">ON006_04045</name>
</gene>
<dbReference type="KEGG" id="dpf:ON006_04045"/>
<evidence type="ECO:0000313" key="3">
    <source>
        <dbReference type="Proteomes" id="UP001164653"/>
    </source>
</evidence>
<protein>
    <submittedName>
        <fullName evidence="2">Uncharacterized protein</fullName>
    </submittedName>
</protein>
<dbReference type="AlphaFoldDB" id="A0A9E8NBW5"/>
<name>A0A9E8NBW5_9BACT</name>
<dbReference type="EMBL" id="CP112998">
    <property type="protein sequence ID" value="WAC13133.1"/>
    <property type="molecule type" value="Genomic_DNA"/>
</dbReference>
<dbReference type="RefSeq" id="WP_244824023.1">
    <property type="nucleotide sequence ID" value="NZ_CP112998.1"/>
</dbReference>
<reference evidence="2" key="1">
    <citation type="submission" date="2022-11" db="EMBL/GenBank/DDBJ databases">
        <title>Dyadobacter pollutisoli sp. nov., isolated from plastic dumped soil.</title>
        <authorList>
            <person name="Kim J.M."/>
            <person name="Kim K.R."/>
            <person name="Lee J.K."/>
            <person name="Hao L."/>
            <person name="Jeon C.O."/>
        </authorList>
    </citation>
    <scope>NUCLEOTIDE SEQUENCE</scope>
    <source>
        <strain evidence="2">U1</strain>
    </source>
</reference>
<evidence type="ECO:0000313" key="2">
    <source>
        <dbReference type="EMBL" id="WAC13133.1"/>
    </source>
</evidence>